<dbReference type="Proteomes" id="UP000593572">
    <property type="component" value="Unassembled WGS sequence"/>
</dbReference>
<keyword evidence="2" id="KW-1185">Reference proteome</keyword>
<sequence length="25" mass="2639">MGLAFLPGKEDLCEAFLGKVATTLN</sequence>
<dbReference type="AlphaFoldDB" id="A0A7J8LNU8"/>
<name>A0A7J8LNU8_9ROSI</name>
<accession>A0A7J8LNU8</accession>
<protein>
    <submittedName>
        <fullName evidence="1">Uncharacterized protein</fullName>
    </submittedName>
</protein>
<dbReference type="EMBL" id="JABEZX010000004">
    <property type="protein sequence ID" value="MBA0553982.1"/>
    <property type="molecule type" value="Genomic_DNA"/>
</dbReference>
<comment type="caution">
    <text evidence="1">The sequence shown here is derived from an EMBL/GenBank/DDBJ whole genome shotgun (WGS) entry which is preliminary data.</text>
</comment>
<reference evidence="1 2" key="1">
    <citation type="journal article" date="2019" name="Genome Biol. Evol.">
        <title>Insights into the evolution of the New World diploid cottons (Gossypium, subgenus Houzingenia) based on genome sequencing.</title>
        <authorList>
            <person name="Grover C.E."/>
            <person name="Arick M.A. 2nd"/>
            <person name="Thrash A."/>
            <person name="Conover J.L."/>
            <person name="Sanders W.S."/>
            <person name="Peterson D.G."/>
            <person name="Frelichowski J.E."/>
            <person name="Scheffler J.A."/>
            <person name="Scheffler B.E."/>
            <person name="Wendel J.F."/>
        </authorList>
    </citation>
    <scope>NUCLEOTIDE SEQUENCE [LARGE SCALE GENOMIC DNA]</scope>
    <source>
        <strain evidence="1">157</strain>
        <tissue evidence="1">Leaf</tissue>
    </source>
</reference>
<evidence type="ECO:0000313" key="1">
    <source>
        <dbReference type="EMBL" id="MBA0553982.1"/>
    </source>
</evidence>
<evidence type="ECO:0000313" key="2">
    <source>
        <dbReference type="Proteomes" id="UP000593572"/>
    </source>
</evidence>
<proteinExistence type="predicted"/>
<gene>
    <name evidence="1" type="ORF">Golob_013117</name>
</gene>
<organism evidence="1 2">
    <name type="scientific">Gossypium lobatum</name>
    <dbReference type="NCBI Taxonomy" id="34289"/>
    <lineage>
        <taxon>Eukaryota</taxon>
        <taxon>Viridiplantae</taxon>
        <taxon>Streptophyta</taxon>
        <taxon>Embryophyta</taxon>
        <taxon>Tracheophyta</taxon>
        <taxon>Spermatophyta</taxon>
        <taxon>Magnoliopsida</taxon>
        <taxon>eudicotyledons</taxon>
        <taxon>Gunneridae</taxon>
        <taxon>Pentapetalae</taxon>
        <taxon>rosids</taxon>
        <taxon>malvids</taxon>
        <taxon>Malvales</taxon>
        <taxon>Malvaceae</taxon>
        <taxon>Malvoideae</taxon>
        <taxon>Gossypium</taxon>
    </lineage>
</organism>